<dbReference type="InterPro" id="IPR011008">
    <property type="entry name" value="Dimeric_a/b-barrel"/>
</dbReference>
<dbReference type="Gene3D" id="3.30.70.1060">
    <property type="entry name" value="Dimeric alpha+beta barrel"/>
    <property type="match status" value="1"/>
</dbReference>
<dbReference type="AlphaFoldDB" id="A0A7S2WMJ0"/>
<feature type="signal peptide" evidence="2">
    <location>
        <begin position="1"/>
        <end position="22"/>
    </location>
</feature>
<feature type="region of interest" description="Disordered" evidence="1">
    <location>
        <begin position="49"/>
        <end position="82"/>
    </location>
</feature>
<reference evidence="4" key="1">
    <citation type="submission" date="2021-01" db="EMBL/GenBank/DDBJ databases">
        <authorList>
            <person name="Corre E."/>
            <person name="Pelletier E."/>
            <person name="Niang G."/>
            <person name="Scheremetjew M."/>
            <person name="Finn R."/>
            <person name="Kale V."/>
            <person name="Holt S."/>
            <person name="Cochrane G."/>
            <person name="Meng A."/>
            <person name="Brown T."/>
            <person name="Cohen L."/>
        </authorList>
    </citation>
    <scope>NUCLEOTIDE SEQUENCE</scope>
    <source>
        <strain evidence="4">CCMP1452</strain>
    </source>
</reference>
<evidence type="ECO:0000259" key="3">
    <source>
        <dbReference type="Pfam" id="PF03795"/>
    </source>
</evidence>
<proteinExistence type="predicted"/>
<feature type="chain" id="PRO_5030515990" description="YCII-related domain-containing protein" evidence="2">
    <location>
        <begin position="23"/>
        <end position="364"/>
    </location>
</feature>
<organism evidence="4">
    <name type="scientific">Eucampia antarctica</name>
    <dbReference type="NCBI Taxonomy" id="49252"/>
    <lineage>
        <taxon>Eukaryota</taxon>
        <taxon>Sar</taxon>
        <taxon>Stramenopiles</taxon>
        <taxon>Ochrophyta</taxon>
        <taxon>Bacillariophyta</taxon>
        <taxon>Mediophyceae</taxon>
        <taxon>Biddulphiophycidae</taxon>
        <taxon>Hemiaulales</taxon>
        <taxon>Hemiaulaceae</taxon>
        <taxon>Eucampia</taxon>
    </lineage>
</organism>
<accession>A0A7S2WMJ0</accession>
<dbReference type="SUPFAM" id="SSF54909">
    <property type="entry name" value="Dimeric alpha+beta barrel"/>
    <property type="match status" value="1"/>
</dbReference>
<evidence type="ECO:0000256" key="1">
    <source>
        <dbReference type="SAM" id="MobiDB-lite"/>
    </source>
</evidence>
<gene>
    <name evidence="4" type="ORF">EANT1437_LOCUS14085</name>
</gene>
<sequence>MMFLSSLSISVLICNLFGRVDGFAPSIMKSKNWVSTTGLRMSFVADSSDYSTSESDYTSDEDINPDHQFGNQGDNDEEESPSIEEIPVPMSRNAGNRFVAMVFDRALSSSDQDDVMALHQQRIDLTEDHIMFCRKQNLFNETFNTESKADVLWSFQILASDLKRTIGHAMCIESKTLEDAHQCLVKDPIVQSLTGGDTSNIPFFRWRHIRDNTLREDDGRSGMPSLWLAMDRDDTDTSKVRSKLEKDHLEYLIRSERVIAAGPLHLPTELKDDPASQMPVGDLILFNAMDRDEAVAFAENDPLAQAGLYNSMKVHRYNSLDVTGKFITKNFIFDGKTEPTLEMKDAMEYWGYPVDDRQTKWINW</sequence>
<dbReference type="InterPro" id="IPR005545">
    <property type="entry name" value="YCII"/>
</dbReference>
<evidence type="ECO:0000256" key="2">
    <source>
        <dbReference type="SAM" id="SignalP"/>
    </source>
</evidence>
<name>A0A7S2WMJ0_9STRA</name>
<protein>
    <recommendedName>
        <fullName evidence="3">YCII-related domain-containing protein</fullName>
    </recommendedName>
</protein>
<keyword evidence="2" id="KW-0732">Signal</keyword>
<dbReference type="EMBL" id="HBHI01027518">
    <property type="protein sequence ID" value="CAD9696705.1"/>
    <property type="molecule type" value="Transcribed_RNA"/>
</dbReference>
<dbReference type="Pfam" id="PF03795">
    <property type="entry name" value="YCII"/>
    <property type="match status" value="1"/>
</dbReference>
<feature type="domain" description="YCII-related" evidence="3">
    <location>
        <begin position="227"/>
        <end position="316"/>
    </location>
</feature>
<evidence type="ECO:0000313" key="4">
    <source>
        <dbReference type="EMBL" id="CAD9696705.1"/>
    </source>
</evidence>